<dbReference type="EMBL" id="JAEDAK010000001">
    <property type="protein sequence ID" value="MBH9575685.1"/>
    <property type="molecule type" value="Genomic_DNA"/>
</dbReference>
<dbReference type="Proteomes" id="UP000613266">
    <property type="component" value="Unassembled WGS sequence"/>
</dbReference>
<feature type="signal peptide" evidence="2">
    <location>
        <begin position="1"/>
        <end position="25"/>
    </location>
</feature>
<feature type="chain" id="PRO_5037450057" evidence="2">
    <location>
        <begin position="26"/>
        <end position="1073"/>
    </location>
</feature>
<sequence length="1073" mass="106933">MTRCPFRTLALCAALTLAWPVAAQAQIAPIRTDGSAGPAVDIRGPLLLIPESLGKLQGANLFHSFQHFNIPTGETARFTVQSPGVAHVISRVTGGLPSFLDGSLELKAAQGSPAFYFINPAGVVFGSEARIDVPAGFHVSTAPQLQLADGSQWATTGGSSFSAAAPEAFGFLGGARAAPIALLPGAVLAPPRGEPVLLAAGDIEIRGGQLAGSGALRLAATGDAATSVRFGVSPPEGLNGELRLGEGSFLFAAAIRENAAGPIELSAGSIALSGNSAISATTWQGGTGPSGAVSLRALDSIALSEGSYITTGSTNRAAAGDVSLQARRIELSGGSYVQTLAEAEGSSGSVQLMASQELVLRDGGKVLSNAFAAGNSGDLLLQAPRLLLDSGAQVITSSYASGNAGGIQLVGTEQLRLANGGEVQSFGLSTGSTGLVWLQGGTVLLEPGAYVNSNASGVGNRTGDVLIQASGLLLMNQANVWTFGLEGATSADVLLTGQDIRLQGKSSVIASSLDGQGRPGSIGLSATGKVEVLGESSVSSTTFSPFEGGTLLMEGTHIRIDEGSRVESSTYAAGNAGRIVLAATESLLINDKSSVQSATGGKGNSGQIGLLAKNITINNQAMVFSSASTGDTGKAGDVLVQAEDTLRMAGRAYIDTSSYGLSSEGGNVLLQAGSLVEIGNASVLSTTFSSGRAGRVALISDGLVQLNPAAIISTETGGKGSGGDIAFIAKDMKATGAIVYSRAALGSSGNAGSVSGLVGGELRIEGSHFSSGTYGAGGGGSVDLGAVHLVLDGGSRIDARAEVGSSGQTGNLNLVGTESLSIQGGSDVAITNLAHVASPGSISTTKISLAAPSLRIDQGEVSAASTRNIAASEIELVGVNSLNLNQALVSTSAQDGNGGRVSLRSEGLMHLNRAAVTTSVLGQQGNGGDIGVTAQILWLDNGFVQANSAAQGGQGGVVNLDVGAVVASGNRVTLGGQVPLVFEQPRQAYNAIQAVAPDGVNGSIQLANPLQDLSASLALLDARLPDPARLGQSPCDRRSGSSLALSGRGGLAGQALPGGPPGRPAQVLAGSCP</sequence>
<protein>
    <submittedName>
        <fullName evidence="4">Filamentous hemagglutinin N-terminal domain-containing protein</fullName>
    </submittedName>
</protein>
<evidence type="ECO:0000259" key="3">
    <source>
        <dbReference type="SMART" id="SM00912"/>
    </source>
</evidence>
<dbReference type="InterPro" id="IPR011050">
    <property type="entry name" value="Pectin_lyase_fold/virulence"/>
</dbReference>
<dbReference type="AlphaFoldDB" id="A0A931J3W0"/>
<dbReference type="SMART" id="SM00912">
    <property type="entry name" value="Haemagg_act"/>
    <property type="match status" value="1"/>
</dbReference>
<organism evidence="4 5">
    <name type="scientific">Inhella proteolytica</name>
    <dbReference type="NCBI Taxonomy" id="2795029"/>
    <lineage>
        <taxon>Bacteria</taxon>
        <taxon>Pseudomonadati</taxon>
        <taxon>Pseudomonadota</taxon>
        <taxon>Betaproteobacteria</taxon>
        <taxon>Burkholderiales</taxon>
        <taxon>Sphaerotilaceae</taxon>
        <taxon>Inhella</taxon>
    </lineage>
</organism>
<keyword evidence="5" id="KW-1185">Reference proteome</keyword>
<evidence type="ECO:0000256" key="2">
    <source>
        <dbReference type="SAM" id="SignalP"/>
    </source>
</evidence>
<dbReference type="Gene3D" id="2.160.20.10">
    <property type="entry name" value="Single-stranded right-handed beta-helix, Pectin lyase-like"/>
    <property type="match status" value="2"/>
</dbReference>
<accession>A0A931J3W0</accession>
<feature type="region of interest" description="Disordered" evidence="1">
    <location>
        <begin position="1028"/>
        <end position="1073"/>
    </location>
</feature>
<gene>
    <name evidence="4" type="ORF">I7X39_02090</name>
</gene>
<name>A0A931J3W0_9BURK</name>
<evidence type="ECO:0000313" key="4">
    <source>
        <dbReference type="EMBL" id="MBH9575685.1"/>
    </source>
</evidence>
<proteinExistence type="predicted"/>
<dbReference type="NCBIfam" id="TIGR01901">
    <property type="entry name" value="adhes_NPXG"/>
    <property type="match status" value="1"/>
</dbReference>
<dbReference type="SUPFAM" id="SSF51126">
    <property type="entry name" value="Pectin lyase-like"/>
    <property type="match status" value="2"/>
</dbReference>
<keyword evidence="2" id="KW-0732">Signal</keyword>
<evidence type="ECO:0000256" key="1">
    <source>
        <dbReference type="SAM" id="MobiDB-lite"/>
    </source>
</evidence>
<feature type="domain" description="Filamentous haemagglutinin FhaB/tRNA nuclease CdiA-like TPS" evidence="3">
    <location>
        <begin position="43"/>
        <end position="148"/>
    </location>
</feature>
<dbReference type="InterPro" id="IPR008638">
    <property type="entry name" value="FhaB/CdiA-like_TPS"/>
</dbReference>
<evidence type="ECO:0000313" key="5">
    <source>
        <dbReference type="Proteomes" id="UP000613266"/>
    </source>
</evidence>
<comment type="caution">
    <text evidence="4">The sequence shown here is derived from an EMBL/GenBank/DDBJ whole genome shotgun (WGS) entry which is preliminary data.</text>
</comment>
<dbReference type="Pfam" id="PF05860">
    <property type="entry name" value="TPS"/>
    <property type="match status" value="1"/>
</dbReference>
<dbReference type="RefSeq" id="WP_198109286.1">
    <property type="nucleotide sequence ID" value="NZ_JAEDAK010000001.1"/>
</dbReference>
<dbReference type="InterPro" id="IPR012334">
    <property type="entry name" value="Pectin_lyas_fold"/>
</dbReference>
<reference evidence="4" key="1">
    <citation type="submission" date="2020-12" db="EMBL/GenBank/DDBJ databases">
        <title>The genome sequence of Inhella sp. 1Y17.</title>
        <authorList>
            <person name="Liu Y."/>
        </authorList>
    </citation>
    <scope>NUCLEOTIDE SEQUENCE</scope>
    <source>
        <strain evidence="4">1Y17</strain>
    </source>
</reference>